<reference evidence="1" key="1">
    <citation type="submission" date="2021-12" db="EMBL/GenBank/DDBJ databases">
        <authorList>
            <person name="Rodrigo-Torres L."/>
            <person name="Arahal R. D."/>
            <person name="Lucena T."/>
        </authorList>
    </citation>
    <scope>NUCLEOTIDE SEQUENCE</scope>
    <source>
        <strain evidence="1">CECT 8226</strain>
    </source>
</reference>
<organism evidence="1 2">
    <name type="scientific">Vibrio hippocampi</name>
    <dbReference type="NCBI Taxonomy" id="654686"/>
    <lineage>
        <taxon>Bacteria</taxon>
        <taxon>Pseudomonadati</taxon>
        <taxon>Pseudomonadota</taxon>
        <taxon>Gammaproteobacteria</taxon>
        <taxon>Vibrionales</taxon>
        <taxon>Vibrionaceae</taxon>
        <taxon>Vibrio</taxon>
    </lineage>
</organism>
<accession>A0ABN8DN60</accession>
<dbReference type="Proteomes" id="UP000838160">
    <property type="component" value="Unassembled WGS sequence"/>
</dbReference>
<dbReference type="RefSeq" id="WP_237487115.1">
    <property type="nucleotide sequence ID" value="NZ_CAKLCM010000004.1"/>
</dbReference>
<dbReference type="EMBL" id="CAKLCM010000004">
    <property type="protein sequence ID" value="CAH0531053.1"/>
    <property type="molecule type" value="Genomic_DNA"/>
</dbReference>
<name>A0ABN8DN60_9VIBR</name>
<evidence type="ECO:0000313" key="2">
    <source>
        <dbReference type="Proteomes" id="UP000838160"/>
    </source>
</evidence>
<gene>
    <name evidence="1" type="ORF">VHP8226_04077</name>
</gene>
<comment type="caution">
    <text evidence="1">The sequence shown here is derived from an EMBL/GenBank/DDBJ whole genome shotgun (WGS) entry which is preliminary data.</text>
</comment>
<protein>
    <recommendedName>
        <fullName evidence="3">Transposase</fullName>
    </recommendedName>
</protein>
<evidence type="ECO:0000313" key="1">
    <source>
        <dbReference type="EMBL" id="CAH0531053.1"/>
    </source>
</evidence>
<evidence type="ECO:0008006" key="3">
    <source>
        <dbReference type="Google" id="ProtNLM"/>
    </source>
</evidence>
<proteinExistence type="predicted"/>
<sequence>MRLSHKRKIAHKKGTYQPRLVNRIKFRWPLLQPGEKVSLFARARTGLSQVLLDETIDAAIFPNKPPKIVMSFNAKACIKGISLAAKRMKEFFTPKKVASSQSVTNHGNT</sequence>
<keyword evidence="2" id="KW-1185">Reference proteome</keyword>